<evidence type="ECO:0000313" key="2">
    <source>
        <dbReference type="EMBL" id="OWR02691.1"/>
    </source>
</evidence>
<dbReference type="OrthoDB" id="8888106at2"/>
<dbReference type="EMBL" id="NISI01000007">
    <property type="protein sequence ID" value="OWR02691.1"/>
    <property type="molecule type" value="Genomic_DNA"/>
</dbReference>
<comment type="caution">
    <text evidence="2">The sequence shown here is derived from an EMBL/GenBank/DDBJ whole genome shotgun (WGS) entry which is preliminary data.</text>
</comment>
<evidence type="ECO:0000313" key="3">
    <source>
        <dbReference type="Proteomes" id="UP000197446"/>
    </source>
</evidence>
<organism evidence="2 3">
    <name type="scientific">Roseateles puraquae</name>
    <dbReference type="NCBI Taxonomy" id="431059"/>
    <lineage>
        <taxon>Bacteria</taxon>
        <taxon>Pseudomonadati</taxon>
        <taxon>Pseudomonadota</taxon>
        <taxon>Betaproteobacteria</taxon>
        <taxon>Burkholderiales</taxon>
        <taxon>Sphaerotilaceae</taxon>
        <taxon>Roseateles</taxon>
    </lineage>
</organism>
<dbReference type="Pfam" id="PF20388">
    <property type="entry name" value="DUF6683"/>
    <property type="match status" value="1"/>
</dbReference>
<evidence type="ECO:0000256" key="1">
    <source>
        <dbReference type="SAM" id="MobiDB-lite"/>
    </source>
</evidence>
<reference evidence="2 3" key="1">
    <citation type="journal article" date="2007" name="Int. J. Syst. Evol. Microbiol.">
        <title>Description of Pelomonas aquatica sp. nov. and Pelomonas puraquae sp. nov., isolated from industrial and haemodialysis water.</title>
        <authorList>
            <person name="Gomila M."/>
            <person name="Bowien B."/>
            <person name="Falsen E."/>
            <person name="Moore E.R."/>
            <person name="Lalucat J."/>
        </authorList>
    </citation>
    <scope>NUCLEOTIDE SEQUENCE [LARGE SCALE GENOMIC DNA]</scope>
    <source>
        <strain evidence="2 3">CCUG 52769</strain>
    </source>
</reference>
<dbReference type="InterPro" id="IPR046505">
    <property type="entry name" value="DUF6683"/>
</dbReference>
<sequence length="231" mass="24265">MTDTAAPNSWQLALGQRLTQALAESRLAHPPQADDTASATGTHWRLPPRDTAPSGAAPALLELLGTSIAGGPETLLAHCLRHYRQLAHDGESDDLGRALAAYLGACRQAFDQEALTPQRWQAVVQWLKAWVLDALPWDSVPLAQRQEAFERFAVLAVALGEWTVQASRQGQAALASATWMARTSLRGQLGLDLPALCAVLRGLDASIAANPSAGAVDLGAAAASGLGSKPV</sequence>
<dbReference type="Proteomes" id="UP000197446">
    <property type="component" value="Unassembled WGS sequence"/>
</dbReference>
<protein>
    <submittedName>
        <fullName evidence="2">Uncharacterized protein</fullName>
    </submittedName>
</protein>
<proteinExistence type="predicted"/>
<accession>A0A254N3I9</accession>
<dbReference type="RefSeq" id="WP_088484581.1">
    <property type="nucleotide sequence ID" value="NZ_NISI01000007.1"/>
</dbReference>
<gene>
    <name evidence="2" type="ORF">CDO81_17835</name>
</gene>
<feature type="region of interest" description="Disordered" evidence="1">
    <location>
        <begin position="27"/>
        <end position="51"/>
    </location>
</feature>
<keyword evidence="3" id="KW-1185">Reference proteome</keyword>
<dbReference type="AlphaFoldDB" id="A0A254N3I9"/>
<name>A0A254N3I9_9BURK</name>